<reference evidence="2" key="1">
    <citation type="submission" date="2016-10" db="EMBL/GenBank/DDBJ databases">
        <authorList>
            <person name="Varghese N."/>
            <person name="Submissions S."/>
        </authorList>
    </citation>
    <scope>NUCLEOTIDE SEQUENCE [LARGE SCALE GENOMIC DNA]</scope>
    <source>
        <strain evidence="2">CGMCC 1.3431</strain>
    </source>
</reference>
<accession>A0A1G4PWL7</accession>
<dbReference type="EMBL" id="FMTS01000001">
    <property type="protein sequence ID" value="SCW36666.1"/>
    <property type="molecule type" value="Genomic_DNA"/>
</dbReference>
<sequence length="81" mass="9143">MGIRLYDSAWVALRGVDTPQQVQKDRLNPAIFIIDGYRYDIDGRAFYVSETAPDILRLLSLQDARTLGLSTQYVAPKEILA</sequence>
<dbReference type="OrthoDB" id="7173882at2"/>
<name>A0A1G4PWL7_9CAUL</name>
<dbReference type="RefSeq" id="WP_090643743.1">
    <property type="nucleotide sequence ID" value="NZ_CBCRYE010000001.1"/>
</dbReference>
<protein>
    <submittedName>
        <fullName evidence="1">Uncharacterized protein</fullName>
    </submittedName>
</protein>
<dbReference type="STRING" id="260084.SAMN02927928_0724"/>
<dbReference type="AlphaFoldDB" id="A0A1G4PWL7"/>
<dbReference type="Proteomes" id="UP000199150">
    <property type="component" value="Unassembled WGS sequence"/>
</dbReference>
<keyword evidence="2" id="KW-1185">Reference proteome</keyword>
<evidence type="ECO:0000313" key="1">
    <source>
        <dbReference type="EMBL" id="SCW36666.1"/>
    </source>
</evidence>
<evidence type="ECO:0000313" key="2">
    <source>
        <dbReference type="Proteomes" id="UP000199150"/>
    </source>
</evidence>
<organism evidence="1 2">
    <name type="scientific">Asticcacaulis taihuensis</name>
    <dbReference type="NCBI Taxonomy" id="260084"/>
    <lineage>
        <taxon>Bacteria</taxon>
        <taxon>Pseudomonadati</taxon>
        <taxon>Pseudomonadota</taxon>
        <taxon>Alphaproteobacteria</taxon>
        <taxon>Caulobacterales</taxon>
        <taxon>Caulobacteraceae</taxon>
        <taxon>Asticcacaulis</taxon>
    </lineage>
</organism>
<proteinExistence type="predicted"/>
<gene>
    <name evidence="1" type="ORF">SAMN02927928_0724</name>
</gene>